<keyword evidence="9" id="KW-0378">Hydrolase</keyword>
<comment type="caution">
    <text evidence="17">The sequence shown here is derived from an EMBL/GenBank/DDBJ whole genome shotgun (WGS) entry which is preliminary data.</text>
</comment>
<dbReference type="PANTHER" id="PTHR13547">
    <property type="match status" value="1"/>
</dbReference>
<dbReference type="InterPro" id="IPR011990">
    <property type="entry name" value="TPR-like_helical_dom_sf"/>
</dbReference>
<evidence type="ECO:0000256" key="12">
    <source>
        <dbReference type="ARBA" id="ARBA00022946"/>
    </source>
</evidence>
<comment type="cofactor">
    <cofactor evidence="2">
        <name>Mg(2+)</name>
        <dbReference type="ChEBI" id="CHEBI:18420"/>
    </cofactor>
</comment>
<keyword evidence="11" id="KW-0460">Magnesium</keyword>
<evidence type="ECO:0000256" key="8">
    <source>
        <dbReference type="ARBA" id="ARBA00022723"/>
    </source>
</evidence>
<dbReference type="Proteomes" id="UP000494165">
    <property type="component" value="Unassembled WGS sequence"/>
</dbReference>
<keyword evidence="18" id="KW-1185">Reference proteome</keyword>
<keyword evidence="10" id="KW-0862">Zinc</keyword>
<dbReference type="GO" id="GO:0097745">
    <property type="term" value="P:mitochondrial tRNA 5'-end processing"/>
    <property type="evidence" value="ECO:0007669"/>
    <property type="project" value="TreeGrafter"/>
</dbReference>
<evidence type="ECO:0000256" key="3">
    <source>
        <dbReference type="ARBA" id="ARBA00004173"/>
    </source>
</evidence>
<keyword evidence="13" id="KW-0496">Mitochondrion</keyword>
<dbReference type="Pfam" id="PF16953">
    <property type="entry name" value="PRORP"/>
    <property type="match status" value="1"/>
</dbReference>
<evidence type="ECO:0000256" key="1">
    <source>
        <dbReference type="ARBA" id="ARBA00000928"/>
    </source>
</evidence>
<dbReference type="PANTHER" id="PTHR13547:SF1">
    <property type="entry name" value="MITOCHONDRIAL RIBONUCLEASE P CATALYTIC SUBUNIT"/>
    <property type="match status" value="1"/>
</dbReference>
<evidence type="ECO:0000256" key="2">
    <source>
        <dbReference type="ARBA" id="ARBA00001946"/>
    </source>
</evidence>
<evidence type="ECO:0000256" key="14">
    <source>
        <dbReference type="ARBA" id="ARBA00044536"/>
    </source>
</evidence>
<evidence type="ECO:0000256" key="5">
    <source>
        <dbReference type="ARBA" id="ARBA00012179"/>
    </source>
</evidence>
<dbReference type="EMBL" id="CADEPI010000010">
    <property type="protein sequence ID" value="CAB3362795.1"/>
    <property type="molecule type" value="Genomic_DNA"/>
</dbReference>
<feature type="domain" description="PRORP" evidence="16">
    <location>
        <begin position="308"/>
        <end position="545"/>
    </location>
</feature>
<dbReference type="GO" id="GO:0004526">
    <property type="term" value="F:ribonuclease P activity"/>
    <property type="evidence" value="ECO:0007669"/>
    <property type="project" value="UniProtKB-EC"/>
</dbReference>
<evidence type="ECO:0000256" key="4">
    <source>
        <dbReference type="ARBA" id="ARBA00007626"/>
    </source>
</evidence>
<dbReference type="CDD" id="cd18718">
    <property type="entry name" value="PIN_PRORP"/>
    <property type="match status" value="1"/>
</dbReference>
<gene>
    <name evidence="17" type="ORF">CLODIP_2_CD15474</name>
</gene>
<protein>
    <recommendedName>
        <fullName evidence="14">Mitochondrial ribonuclease P catalytic subunit</fullName>
        <ecNumber evidence="5">3.1.26.5</ecNumber>
    </recommendedName>
    <alternativeName>
        <fullName evidence="15">Mitochondrial ribonuclease P protein 3</fullName>
    </alternativeName>
</protein>
<evidence type="ECO:0000313" key="17">
    <source>
        <dbReference type="EMBL" id="CAB3362795.1"/>
    </source>
</evidence>
<dbReference type="GO" id="GO:0046872">
    <property type="term" value="F:metal ion binding"/>
    <property type="evidence" value="ECO:0007669"/>
    <property type="project" value="UniProtKB-KW"/>
</dbReference>
<dbReference type="EC" id="3.1.26.5" evidence="5"/>
<dbReference type="AlphaFoldDB" id="A0A8S1C442"/>
<keyword evidence="7" id="KW-0540">Nuclease</keyword>
<name>A0A8S1C442_9INSE</name>
<sequence length="548" mass="63370">MHFGWRTVSKTPFTLRLLTRLFANPRYQLRSCTGKSQAENLEDFEIDGSTANLQLEPPGYSNTLFAMNFLQSKIQERRPKENEEWDEILEKTLELPNYSSNINKVSINGVVMTLCLQEKNFDLALQFLKYLEDKGEEINHGTLSVFMKLCYSCWPDSSEEIILKYYDILRKRLTIIDTFTAENCILAISLTSRWKEYKELLEHVKFSGSIGRNLYTVLVSTAFRNKQPNLGWSLLHQAATEGKTVTSAAYSAWFEYCAENNPTVQGAETLLKFSHEWNIGLDDVTADDIQQYFEQIVKPAWKVEHTSINLSGTCMACRRKLPTIFITKEEFKKLSESFLENVVIGKDVFTKSTPEEVDRFSQFLDRSLPYDVVIDGLNVALALGSRSSVAPIDFLIDVVNYFLDRDMKIMIIGRLHMLKWPKQKFDYIKKNCKVFLAQNISQDDPLLLYAAMRGGLSTYFVSRDFMRGHKHRLQDFEMQQLFRRWQLARQYSAFASAAKRKSLVFPPSSYLPFAQKTGDSWHVPYSEEKPEGVAPLFHTPKNWLCIKK</sequence>
<proteinExistence type="inferred from homology"/>
<keyword evidence="8" id="KW-0479">Metal-binding</keyword>
<comment type="subcellular location">
    <subcellularLocation>
        <location evidence="3">Mitochondrion</location>
    </subcellularLocation>
</comment>
<evidence type="ECO:0000256" key="7">
    <source>
        <dbReference type="ARBA" id="ARBA00022722"/>
    </source>
</evidence>
<dbReference type="InterPro" id="IPR031595">
    <property type="entry name" value="PRORP_C"/>
</dbReference>
<evidence type="ECO:0000259" key="16">
    <source>
        <dbReference type="Pfam" id="PF16953"/>
    </source>
</evidence>
<comment type="similarity">
    <text evidence="4">Belongs to the PPR family. P subfamily.</text>
</comment>
<evidence type="ECO:0000256" key="15">
    <source>
        <dbReference type="ARBA" id="ARBA00044559"/>
    </source>
</evidence>
<reference evidence="17 18" key="1">
    <citation type="submission" date="2020-04" db="EMBL/GenBank/DDBJ databases">
        <authorList>
            <person name="Alioto T."/>
            <person name="Alioto T."/>
            <person name="Gomez Garrido J."/>
        </authorList>
    </citation>
    <scope>NUCLEOTIDE SEQUENCE [LARGE SCALE GENOMIC DNA]</scope>
</reference>
<evidence type="ECO:0000256" key="6">
    <source>
        <dbReference type="ARBA" id="ARBA00022694"/>
    </source>
</evidence>
<keyword evidence="6" id="KW-0819">tRNA processing</keyword>
<keyword evidence="12" id="KW-0809">Transit peptide</keyword>
<organism evidence="17 18">
    <name type="scientific">Cloeon dipterum</name>
    <dbReference type="NCBI Taxonomy" id="197152"/>
    <lineage>
        <taxon>Eukaryota</taxon>
        <taxon>Metazoa</taxon>
        <taxon>Ecdysozoa</taxon>
        <taxon>Arthropoda</taxon>
        <taxon>Hexapoda</taxon>
        <taxon>Insecta</taxon>
        <taxon>Pterygota</taxon>
        <taxon>Palaeoptera</taxon>
        <taxon>Ephemeroptera</taxon>
        <taxon>Pisciforma</taxon>
        <taxon>Baetidae</taxon>
        <taxon>Cloeon</taxon>
    </lineage>
</organism>
<comment type="catalytic activity">
    <reaction evidence="1">
        <text>Endonucleolytic cleavage of RNA, removing 5'-extranucleotides from tRNA precursor.</text>
        <dbReference type="EC" id="3.1.26.5"/>
    </reaction>
</comment>
<dbReference type="GO" id="GO:0001682">
    <property type="term" value="P:tRNA 5'-leader removal"/>
    <property type="evidence" value="ECO:0007669"/>
    <property type="project" value="TreeGrafter"/>
</dbReference>
<evidence type="ECO:0000256" key="13">
    <source>
        <dbReference type="ARBA" id="ARBA00023128"/>
    </source>
</evidence>
<dbReference type="InterPro" id="IPR033495">
    <property type="entry name" value="MRPP3_PIN_dom"/>
</dbReference>
<evidence type="ECO:0000256" key="9">
    <source>
        <dbReference type="ARBA" id="ARBA00022801"/>
    </source>
</evidence>
<evidence type="ECO:0000256" key="11">
    <source>
        <dbReference type="ARBA" id="ARBA00022842"/>
    </source>
</evidence>
<dbReference type="OrthoDB" id="46913at2759"/>
<dbReference type="GO" id="GO:0030678">
    <property type="term" value="C:mitochondrial ribonuclease P complex"/>
    <property type="evidence" value="ECO:0007669"/>
    <property type="project" value="TreeGrafter"/>
</dbReference>
<evidence type="ECO:0000313" key="18">
    <source>
        <dbReference type="Proteomes" id="UP000494165"/>
    </source>
</evidence>
<evidence type="ECO:0000256" key="10">
    <source>
        <dbReference type="ARBA" id="ARBA00022833"/>
    </source>
</evidence>
<accession>A0A8S1C442</accession>
<dbReference type="Gene3D" id="3.40.50.11980">
    <property type="match status" value="1"/>
</dbReference>
<dbReference type="Gene3D" id="1.25.40.10">
    <property type="entry name" value="Tetratricopeptide repeat domain"/>
    <property type="match status" value="1"/>
</dbReference>